<dbReference type="InterPro" id="IPR036691">
    <property type="entry name" value="Endo/exonu/phosph_ase_sf"/>
</dbReference>
<feature type="compositionally biased region" description="Basic and acidic residues" evidence="1">
    <location>
        <begin position="90"/>
        <end position="99"/>
    </location>
</feature>
<protein>
    <submittedName>
        <fullName evidence="2">Uncharacterized protein LOC117490598</fullName>
    </submittedName>
</protein>
<feature type="compositionally biased region" description="Basic and acidic residues" evidence="1">
    <location>
        <begin position="39"/>
        <end position="57"/>
    </location>
</feature>
<dbReference type="PANTHER" id="PTHR33776:SF3">
    <property type="entry name" value="PHD-TYPE DOMAIN-CONTAINING PROTEIN"/>
    <property type="match status" value="1"/>
</dbReference>
<keyword evidence="3" id="KW-1185">Reference proteome</keyword>
<evidence type="ECO:0000313" key="3">
    <source>
        <dbReference type="Proteomes" id="UP001178508"/>
    </source>
</evidence>
<feature type="compositionally biased region" description="Acidic residues" evidence="1">
    <location>
        <begin position="76"/>
        <end position="88"/>
    </location>
</feature>
<dbReference type="Gene3D" id="3.60.10.10">
    <property type="entry name" value="Endonuclease/exonuclease/phosphatase"/>
    <property type="match status" value="1"/>
</dbReference>
<evidence type="ECO:0000256" key="1">
    <source>
        <dbReference type="SAM" id="MobiDB-lite"/>
    </source>
</evidence>
<accession>A0AAV1F8G9</accession>
<proteinExistence type="predicted"/>
<reference evidence="2" key="1">
    <citation type="submission" date="2023-08" db="EMBL/GenBank/DDBJ databases">
        <authorList>
            <person name="Alioto T."/>
            <person name="Alioto T."/>
            <person name="Gomez Garrido J."/>
        </authorList>
    </citation>
    <scope>NUCLEOTIDE SEQUENCE</scope>
</reference>
<organism evidence="2 3">
    <name type="scientific">Xyrichtys novacula</name>
    <name type="common">Pearly razorfish</name>
    <name type="synonym">Hemipteronotus novacula</name>
    <dbReference type="NCBI Taxonomy" id="13765"/>
    <lineage>
        <taxon>Eukaryota</taxon>
        <taxon>Metazoa</taxon>
        <taxon>Chordata</taxon>
        <taxon>Craniata</taxon>
        <taxon>Vertebrata</taxon>
        <taxon>Euteleostomi</taxon>
        <taxon>Actinopterygii</taxon>
        <taxon>Neopterygii</taxon>
        <taxon>Teleostei</taxon>
        <taxon>Neoteleostei</taxon>
        <taxon>Acanthomorphata</taxon>
        <taxon>Eupercaria</taxon>
        <taxon>Labriformes</taxon>
        <taxon>Labridae</taxon>
        <taxon>Xyrichtys</taxon>
    </lineage>
</organism>
<dbReference type="SUPFAM" id="SSF56219">
    <property type="entry name" value="DNase I-like"/>
    <property type="match status" value="1"/>
</dbReference>
<name>A0AAV1F8G9_XYRNO</name>
<dbReference type="Proteomes" id="UP001178508">
    <property type="component" value="Chromosome 5"/>
</dbReference>
<dbReference type="EMBL" id="OY660868">
    <property type="protein sequence ID" value="CAJ1057637.1"/>
    <property type="molecule type" value="Genomic_DNA"/>
</dbReference>
<gene>
    <name evidence="2" type="ORF">XNOV1_A007092</name>
</gene>
<feature type="region of interest" description="Disordered" evidence="1">
    <location>
        <begin position="26"/>
        <end position="112"/>
    </location>
</feature>
<sequence>MAEETSARQLNFSQEETDVLVREVQSRSGRIYGHANRPPRADDAKAAWEEQQHHTREEEEEEEQQQVVREEKKEGEEDEDNDEEDQGEPEPVRETQEGARHRHKPATRGRRPSGLVFTCWRGSWGRWGRCLGRWRPSHAPGYSYLHQPRLTGRSGGVAVIHKQTLKTTPVPTLSVHSFEDISVKLPSPTLLVIVTVYCPPKPHPSFLSDFSDFVTHLSTISSSVLLLGDFSFHIDNPTWKQASDFPDLLDTLNLTQHVHSPTHSHSHILDLICSTGMPIHHLSTINLYISDHLAVTFNVDPPPPLHTLNSAHSSFYSNLIHSGSSNRKALFSTVKKLLHPIDSTSITFTPEKCNSFLSSFQSKINTIYNSLSPPSIPSSSPHPFSTLLLLTCFLN</sequence>
<dbReference type="PANTHER" id="PTHR33776">
    <property type="entry name" value="ENDO/EXONUCLEASE/PHOSPHATASE DOMAIN-CONTAINING PROTEIN"/>
    <property type="match status" value="1"/>
</dbReference>
<evidence type="ECO:0000313" key="2">
    <source>
        <dbReference type="EMBL" id="CAJ1057637.1"/>
    </source>
</evidence>
<feature type="compositionally biased region" description="Basic residues" evidence="1">
    <location>
        <begin position="100"/>
        <end position="111"/>
    </location>
</feature>
<dbReference type="AlphaFoldDB" id="A0AAV1F8G9"/>